<protein>
    <submittedName>
        <fullName evidence="2">Uncharacterized protein</fullName>
    </submittedName>
</protein>
<name>A0A2H3CS75_ARMGA</name>
<evidence type="ECO:0000313" key="3">
    <source>
        <dbReference type="Proteomes" id="UP000217790"/>
    </source>
</evidence>
<organism evidence="2 3">
    <name type="scientific">Armillaria gallica</name>
    <name type="common">Bulbous honey fungus</name>
    <name type="synonym">Armillaria bulbosa</name>
    <dbReference type="NCBI Taxonomy" id="47427"/>
    <lineage>
        <taxon>Eukaryota</taxon>
        <taxon>Fungi</taxon>
        <taxon>Dikarya</taxon>
        <taxon>Basidiomycota</taxon>
        <taxon>Agaricomycotina</taxon>
        <taxon>Agaricomycetes</taxon>
        <taxon>Agaricomycetidae</taxon>
        <taxon>Agaricales</taxon>
        <taxon>Marasmiineae</taxon>
        <taxon>Physalacriaceae</taxon>
        <taxon>Armillaria</taxon>
    </lineage>
</organism>
<sequence>MSWCPDTCCTSYSSIIERTLQHLPHPVWFKNSHIWLSTVSQFVHSLKGDPSAICWKVRLEEQQVKMWCSTTGGKKHLMVEVGGAMDHPTQPIPQTADLTSVQSALMCLCKITDAGDGRQANTFMWAIINNLWISIGSTPNPILSAHYPTKLVGQHLLCWIKEFLAHNPDPLMKSYIETANDAVIKQVVLFLDPNWFEWMTPFMCTKKMWAFEQAYEAEAGELGPKSLYSAVLMPVLKVTSNGSIVSDWEACPNGRMADEWESDDEGEEEGVSAADLQWLVAFVQQIRPLMWQILAALGAGTDLHVASMIIYHARSLDPNEGTRQGRNQNIQGWGASLFQKIKKQAYFNLQNGKLAQQNVARSEESIVLSKEVADDDGGVLQEHFEENLSFLTCPLLNMSALPNFTNFAFHCGQGVPSDWTEAHTQSLYNSIPADPIQRNKNIWMPTHICWMMKSIWFCDKTAQIAKVTGSGPPSSGRSTLSFSGSAMPAFERTPSAVPASAGTYQISWVNVNWLATSNPISSDADTGPSDGEPNEDEDMGYGAVQPPAIPMDEDPTPSEGEGSRNEVGEEWQVVSETLVNLVAVQVAATLAGLVAYGASSDDGSGEEEEEKVEGEDNKTSDADDKREKEQEEQLKGGELSDSTPKSKGEVIPTQDGQSISTSG</sequence>
<reference evidence="3" key="1">
    <citation type="journal article" date="2017" name="Nat. Ecol. Evol.">
        <title>Genome expansion and lineage-specific genetic innovations in the forest pathogenic fungi Armillaria.</title>
        <authorList>
            <person name="Sipos G."/>
            <person name="Prasanna A.N."/>
            <person name="Walter M.C."/>
            <person name="O'Connor E."/>
            <person name="Balint B."/>
            <person name="Krizsan K."/>
            <person name="Kiss B."/>
            <person name="Hess J."/>
            <person name="Varga T."/>
            <person name="Slot J."/>
            <person name="Riley R."/>
            <person name="Boka B."/>
            <person name="Rigling D."/>
            <person name="Barry K."/>
            <person name="Lee J."/>
            <person name="Mihaltcheva S."/>
            <person name="LaButti K."/>
            <person name="Lipzen A."/>
            <person name="Waldron R."/>
            <person name="Moloney N.M."/>
            <person name="Sperisen C."/>
            <person name="Kredics L."/>
            <person name="Vagvoelgyi C."/>
            <person name="Patrignani A."/>
            <person name="Fitzpatrick D."/>
            <person name="Nagy I."/>
            <person name="Doyle S."/>
            <person name="Anderson J.B."/>
            <person name="Grigoriev I.V."/>
            <person name="Gueldener U."/>
            <person name="Muensterkoetter M."/>
            <person name="Nagy L.G."/>
        </authorList>
    </citation>
    <scope>NUCLEOTIDE SEQUENCE [LARGE SCALE GENOMIC DNA]</scope>
    <source>
        <strain evidence="3">Ar21-2</strain>
    </source>
</reference>
<feature type="region of interest" description="Disordered" evidence="1">
    <location>
        <begin position="519"/>
        <end position="567"/>
    </location>
</feature>
<dbReference type="EMBL" id="KZ293699">
    <property type="protein sequence ID" value="PBK84274.1"/>
    <property type="molecule type" value="Genomic_DNA"/>
</dbReference>
<feature type="compositionally biased region" description="Acidic residues" evidence="1">
    <location>
        <begin position="603"/>
        <end position="613"/>
    </location>
</feature>
<accession>A0A2H3CS75</accession>
<dbReference type="Proteomes" id="UP000217790">
    <property type="component" value="Unassembled WGS sequence"/>
</dbReference>
<dbReference type="AlphaFoldDB" id="A0A2H3CS75"/>
<gene>
    <name evidence="2" type="ORF">ARMGADRAFT_1037209</name>
</gene>
<evidence type="ECO:0000313" key="2">
    <source>
        <dbReference type="EMBL" id="PBK84274.1"/>
    </source>
</evidence>
<proteinExistence type="predicted"/>
<dbReference type="InParanoid" id="A0A2H3CS75"/>
<evidence type="ECO:0000256" key="1">
    <source>
        <dbReference type="SAM" id="MobiDB-lite"/>
    </source>
</evidence>
<keyword evidence="3" id="KW-1185">Reference proteome</keyword>
<feature type="compositionally biased region" description="Polar residues" evidence="1">
    <location>
        <begin position="654"/>
        <end position="663"/>
    </location>
</feature>
<feature type="compositionally biased region" description="Basic and acidic residues" evidence="1">
    <location>
        <begin position="614"/>
        <end position="635"/>
    </location>
</feature>
<feature type="region of interest" description="Disordered" evidence="1">
    <location>
        <begin position="598"/>
        <end position="663"/>
    </location>
</feature>